<name>A0A4Y8VLG7_9BACT</name>
<evidence type="ECO:0000313" key="1">
    <source>
        <dbReference type="EMBL" id="TFH81218.1"/>
    </source>
</evidence>
<dbReference type="Proteomes" id="UP000297872">
    <property type="component" value="Unassembled WGS sequence"/>
</dbReference>
<accession>A0A4Y8VLG7</accession>
<dbReference type="RefSeq" id="WP_134843423.1">
    <property type="nucleotide sequence ID" value="NZ_JAXWHX010000002.1"/>
</dbReference>
<dbReference type="OrthoDB" id="799203at2"/>
<comment type="caution">
    <text evidence="1">The sequence shown here is derived from an EMBL/GenBank/DDBJ whole genome shotgun (WGS) entry which is preliminary data.</text>
</comment>
<proteinExistence type="predicted"/>
<protein>
    <submittedName>
        <fullName evidence="1">Uncharacterized protein</fullName>
    </submittedName>
</protein>
<organism evidence="1 2">
    <name type="scientific">Segatella hominis</name>
    <dbReference type="NCBI Taxonomy" id="2518605"/>
    <lineage>
        <taxon>Bacteria</taxon>
        <taxon>Pseudomonadati</taxon>
        <taxon>Bacteroidota</taxon>
        <taxon>Bacteroidia</taxon>
        <taxon>Bacteroidales</taxon>
        <taxon>Prevotellaceae</taxon>
        <taxon>Segatella</taxon>
    </lineage>
</organism>
<dbReference type="EMBL" id="SGVY01000017">
    <property type="protein sequence ID" value="TFH81218.1"/>
    <property type="molecule type" value="Genomic_DNA"/>
</dbReference>
<keyword evidence="2" id="KW-1185">Reference proteome</keyword>
<gene>
    <name evidence="1" type="ORF">EXN75_08265</name>
</gene>
<reference evidence="1 2" key="1">
    <citation type="submission" date="2019-02" db="EMBL/GenBank/DDBJ databases">
        <title>Draft Genome Sequence of the Prevotella sp. BCRC 81118, Isolated from Human Feces.</title>
        <authorList>
            <person name="Huang C.-H."/>
        </authorList>
    </citation>
    <scope>NUCLEOTIDE SEQUENCE [LARGE SCALE GENOMIC DNA]</scope>
    <source>
        <strain evidence="1 2">BCRC 81118</strain>
    </source>
</reference>
<dbReference type="AlphaFoldDB" id="A0A4Y8VLG7"/>
<sequence length="308" mass="35906">MIVSISYNYAAESISKQDLSDKCALIMRYGHYISCDSKTRLFICNTIKEYGSKTQSDLMLIYKGFDITQECRTYLTTIDLAVYSQDLQKLIELPSEILIENAPYEWDLYKLLPEIYKHDSQFKNMFALLSKAMKCNHIVPFHGGGFNQYHLLLQQKDSSSYANVYQMKCCAIFDRDTDDAVSFSPKKNSLFHFLCGKKAEQMNDTDVYTLKQPGGWTWHMWYKRAVENYFPKEKYLELGVNVNEAETSAYGYDYYNIGNIHGYKKNMVTDLSHRMSRADFEKKAKHFNVKGVQMSEIQLLLLKFVKLI</sequence>
<dbReference type="GeneID" id="302995284"/>
<evidence type="ECO:0000313" key="2">
    <source>
        <dbReference type="Proteomes" id="UP000297872"/>
    </source>
</evidence>